<gene>
    <name evidence="12" type="ORF">SAMN03080618_02121</name>
</gene>
<dbReference type="OrthoDB" id="9809275at2"/>
<evidence type="ECO:0000256" key="7">
    <source>
        <dbReference type="ARBA" id="ARBA00022741"/>
    </source>
</evidence>
<keyword evidence="6" id="KW-0479">Metal-binding</keyword>
<keyword evidence="5" id="KW-0819">tRNA processing</keyword>
<dbReference type="GO" id="GO:0005524">
    <property type="term" value="F:ATP binding"/>
    <property type="evidence" value="ECO:0007669"/>
    <property type="project" value="UniProtKB-KW"/>
</dbReference>
<evidence type="ECO:0000313" key="13">
    <source>
        <dbReference type="Proteomes" id="UP000242763"/>
    </source>
</evidence>
<evidence type="ECO:0000256" key="6">
    <source>
        <dbReference type="ARBA" id="ARBA00022723"/>
    </source>
</evidence>
<dbReference type="PANTHER" id="PTHR33540">
    <property type="entry name" value="TRNA THREONYLCARBAMOYLADENOSINE BIOSYNTHESIS PROTEIN TSAE"/>
    <property type="match status" value="1"/>
</dbReference>
<evidence type="ECO:0000256" key="4">
    <source>
        <dbReference type="ARBA" id="ARBA00022490"/>
    </source>
</evidence>
<evidence type="ECO:0000256" key="5">
    <source>
        <dbReference type="ARBA" id="ARBA00022694"/>
    </source>
</evidence>
<dbReference type="SUPFAM" id="SSF56112">
    <property type="entry name" value="Protein kinase-like (PK-like)"/>
    <property type="match status" value="1"/>
</dbReference>
<dbReference type="Proteomes" id="UP000242763">
    <property type="component" value="Unassembled WGS sequence"/>
</dbReference>
<keyword evidence="8" id="KW-0067">ATP-binding</keyword>
<evidence type="ECO:0000256" key="9">
    <source>
        <dbReference type="ARBA" id="ARBA00022842"/>
    </source>
</evidence>
<dbReference type="GO" id="GO:0005737">
    <property type="term" value="C:cytoplasm"/>
    <property type="evidence" value="ECO:0007669"/>
    <property type="project" value="UniProtKB-SubCell"/>
</dbReference>
<dbReference type="Pfam" id="PF02367">
    <property type="entry name" value="TsaE"/>
    <property type="match status" value="1"/>
</dbReference>
<dbReference type="PANTHER" id="PTHR33540:SF2">
    <property type="entry name" value="TRNA THREONYLCARBAMOYLADENOSINE BIOSYNTHESIS PROTEIN TSAE"/>
    <property type="match status" value="1"/>
</dbReference>
<evidence type="ECO:0000256" key="2">
    <source>
        <dbReference type="ARBA" id="ARBA00007599"/>
    </source>
</evidence>
<dbReference type="GO" id="GO:0002949">
    <property type="term" value="P:tRNA threonylcarbamoyladenosine modification"/>
    <property type="evidence" value="ECO:0007669"/>
    <property type="project" value="InterPro"/>
</dbReference>
<dbReference type="AlphaFoldDB" id="A0A1I3NRI0"/>
<evidence type="ECO:0000256" key="10">
    <source>
        <dbReference type="ARBA" id="ARBA00032441"/>
    </source>
</evidence>
<dbReference type="Gene3D" id="3.30.200.20">
    <property type="entry name" value="Phosphorylase Kinase, domain 1"/>
    <property type="match status" value="1"/>
</dbReference>
<dbReference type="EMBL" id="FORF01000011">
    <property type="protein sequence ID" value="SFJ11792.1"/>
    <property type="molecule type" value="Genomic_DNA"/>
</dbReference>
<dbReference type="InterPro" id="IPR003442">
    <property type="entry name" value="T6A_TsaE"/>
</dbReference>
<feature type="domain" description="Aminoglycoside phosphotransferase" evidence="11">
    <location>
        <begin position="198"/>
        <end position="428"/>
    </location>
</feature>
<keyword evidence="4" id="KW-0963">Cytoplasm</keyword>
<reference evidence="13" key="1">
    <citation type="submission" date="2016-10" db="EMBL/GenBank/DDBJ databases">
        <authorList>
            <person name="Varghese N."/>
            <person name="Submissions S."/>
        </authorList>
    </citation>
    <scope>NUCLEOTIDE SEQUENCE [LARGE SCALE GENOMIC DNA]</scope>
    <source>
        <strain evidence="13">DSM 21857</strain>
    </source>
</reference>
<evidence type="ECO:0000256" key="3">
    <source>
        <dbReference type="ARBA" id="ARBA00019010"/>
    </source>
</evidence>
<keyword evidence="13" id="KW-1185">Reference proteome</keyword>
<dbReference type="RefSeq" id="WP_091521974.1">
    <property type="nucleotide sequence ID" value="NZ_FORF01000011.1"/>
</dbReference>
<comment type="similarity">
    <text evidence="2">Belongs to the TsaE family.</text>
</comment>
<evidence type="ECO:0000256" key="8">
    <source>
        <dbReference type="ARBA" id="ARBA00022840"/>
    </source>
</evidence>
<keyword evidence="7" id="KW-0547">Nucleotide-binding</keyword>
<dbReference type="PIRSF" id="PIRSF036599">
    <property type="entry name" value="AtpPhos"/>
    <property type="match status" value="1"/>
</dbReference>
<organism evidence="12 13">
    <name type="scientific">Aquamicrobium aerolatum DSM 21857</name>
    <dbReference type="NCBI Taxonomy" id="1121003"/>
    <lineage>
        <taxon>Bacteria</taxon>
        <taxon>Pseudomonadati</taxon>
        <taxon>Pseudomonadota</taxon>
        <taxon>Alphaproteobacteria</taxon>
        <taxon>Hyphomicrobiales</taxon>
        <taxon>Phyllobacteriaceae</taxon>
        <taxon>Aerobium</taxon>
    </lineage>
</organism>
<dbReference type="Gene3D" id="3.90.1200.10">
    <property type="match status" value="1"/>
</dbReference>
<dbReference type="NCBIfam" id="TIGR00150">
    <property type="entry name" value="T6A_YjeE"/>
    <property type="match status" value="1"/>
</dbReference>
<dbReference type="STRING" id="1121003.SAMN03080618_02121"/>
<keyword evidence="9" id="KW-0460">Magnesium</keyword>
<dbReference type="InterPro" id="IPR002575">
    <property type="entry name" value="Aminoglycoside_PTrfase"/>
</dbReference>
<protein>
    <recommendedName>
        <fullName evidence="3">tRNA threonylcarbamoyladenosine biosynthesis protein TsaE</fullName>
    </recommendedName>
    <alternativeName>
        <fullName evidence="10">t(6)A37 threonylcarbamoyladenosine biosynthesis protein TsaE</fullName>
    </alternativeName>
</protein>
<dbReference type="InterPro" id="IPR012180">
    <property type="entry name" value="Bifunc_ATPase/PTrfase"/>
</dbReference>
<evidence type="ECO:0000256" key="1">
    <source>
        <dbReference type="ARBA" id="ARBA00004496"/>
    </source>
</evidence>
<dbReference type="SUPFAM" id="SSF52540">
    <property type="entry name" value="P-loop containing nucleoside triphosphate hydrolases"/>
    <property type="match status" value="1"/>
</dbReference>
<dbReference type="GO" id="GO:0046872">
    <property type="term" value="F:metal ion binding"/>
    <property type="evidence" value="ECO:0007669"/>
    <property type="project" value="UniProtKB-KW"/>
</dbReference>
<dbReference type="InterPro" id="IPR011009">
    <property type="entry name" value="Kinase-like_dom_sf"/>
</dbReference>
<accession>A0A1I3NRI0</accession>
<name>A0A1I3NRI0_9HYPH</name>
<sequence>MIPERVLLTLDLPDEQASNQLGEDIAAALRIADVLLLSGDLGMGKSTLARAIIRAMAGNPELEVPSPTFTLVQAYPTRVPIQHYDLYRLGAPDELEELGFSEAIRDGAVLVEWPERAAEDMPKDAVRLSLSEKGQGRTVSIDAPVDFAERLQRSLLIRRFLDDAGWQHASRNFLVGDASTRAYESVCRSDGTAMILMNAPRRPDGPPIRDGKPYSRIAHLAESVTPFVAIAKVLRDAGFAAPQIPAADLDNGLLLVENLGTQGVLDAHGIPIAERYIASAELLARMHMHQWPQRIEIAPDAVHVVPAYDRVAMAIEIELLTDWYLPYVTGTPTGDEDRAEFAHVWEQMFDLLDDAEKTLVLRDYHSPNIIWREDRRGDDRVGIIDFQDAVIGPAAYDVASLAMDARVTISPELEAAAVDAYCATRARLGVFDREQFETAYAIMAAQRNTKIIGIFVRLDQRDGKPAYLKHLPRIREYLSRALAHPRLAPLVPIYRKAGIL</sequence>
<dbReference type="InterPro" id="IPR027417">
    <property type="entry name" value="P-loop_NTPase"/>
</dbReference>
<dbReference type="Pfam" id="PF01636">
    <property type="entry name" value="APH"/>
    <property type="match status" value="1"/>
</dbReference>
<proteinExistence type="inferred from homology"/>
<evidence type="ECO:0000259" key="11">
    <source>
        <dbReference type="Pfam" id="PF01636"/>
    </source>
</evidence>
<dbReference type="Gene3D" id="3.40.50.300">
    <property type="entry name" value="P-loop containing nucleotide triphosphate hydrolases"/>
    <property type="match status" value="1"/>
</dbReference>
<evidence type="ECO:0000313" key="12">
    <source>
        <dbReference type="EMBL" id="SFJ11792.1"/>
    </source>
</evidence>
<comment type="subcellular location">
    <subcellularLocation>
        <location evidence="1">Cytoplasm</location>
    </subcellularLocation>
</comment>